<evidence type="ECO:0000313" key="3">
    <source>
        <dbReference type="Proteomes" id="UP000262257"/>
    </source>
</evidence>
<comment type="caution">
    <text evidence="2">The sequence shown here is derived from an EMBL/GenBank/DDBJ whole genome shotgun (WGS) entry which is preliminary data.</text>
</comment>
<sequence>MNNIFLFDEKKLTQTTIFFLLRSSSKKINILKLMKLLYLSERKSFEMFHTPIIGDSLVSMNKGPVLSLTLERINHGSRRKTYWDKFISDRANNDIALKNVADIKNDDDLLELSDNDIAVLKQIWFEFGSKNEWELVDYTHDHCAEWCNPGSSMLPISYADLFKALGFSEELSSEIIEQLQNQAYVNQSVQMVNNH</sequence>
<dbReference type="AlphaFoldDB" id="A0A3D3FWV5"/>
<evidence type="ECO:0000313" key="2">
    <source>
        <dbReference type="EMBL" id="HCM30290.1"/>
    </source>
</evidence>
<accession>A0A3D3FWV5</accession>
<organism evidence="2 3">
    <name type="scientific">Acinetobacter radioresistens</name>
    <dbReference type="NCBI Taxonomy" id="40216"/>
    <lineage>
        <taxon>Bacteria</taxon>
        <taxon>Pseudomonadati</taxon>
        <taxon>Pseudomonadota</taxon>
        <taxon>Gammaproteobacteria</taxon>
        <taxon>Moraxellales</taxon>
        <taxon>Moraxellaceae</taxon>
        <taxon>Acinetobacter</taxon>
    </lineage>
</organism>
<dbReference type="InterPro" id="IPR025272">
    <property type="entry name" value="SocA_Panacea"/>
</dbReference>
<dbReference type="EMBL" id="DPXL01000004">
    <property type="protein sequence ID" value="HCM30290.1"/>
    <property type="molecule type" value="Genomic_DNA"/>
</dbReference>
<dbReference type="Proteomes" id="UP000262257">
    <property type="component" value="Unassembled WGS sequence"/>
</dbReference>
<reference evidence="2 3" key="1">
    <citation type="journal article" date="2018" name="Nat. Biotechnol.">
        <title>A standardized bacterial taxonomy based on genome phylogeny substantially revises the tree of life.</title>
        <authorList>
            <person name="Parks D.H."/>
            <person name="Chuvochina M."/>
            <person name="Waite D.W."/>
            <person name="Rinke C."/>
            <person name="Skarshewski A."/>
            <person name="Chaumeil P.A."/>
            <person name="Hugenholtz P."/>
        </authorList>
    </citation>
    <scope>NUCLEOTIDE SEQUENCE [LARGE SCALE GENOMIC DNA]</scope>
    <source>
        <strain evidence="2">UBA10045</strain>
    </source>
</reference>
<evidence type="ECO:0000259" key="1">
    <source>
        <dbReference type="Pfam" id="PF13274"/>
    </source>
</evidence>
<feature type="domain" description="Antitoxin SocA-like Panacea" evidence="1">
    <location>
        <begin position="33"/>
        <end position="146"/>
    </location>
</feature>
<protein>
    <recommendedName>
        <fullName evidence="1">Antitoxin SocA-like Panacea domain-containing protein</fullName>
    </recommendedName>
</protein>
<dbReference type="Pfam" id="PF13274">
    <property type="entry name" value="SocA_Panacea"/>
    <property type="match status" value="1"/>
</dbReference>
<proteinExistence type="predicted"/>
<gene>
    <name evidence="2" type="ORF">DIC32_00205</name>
</gene>
<name>A0A3D3FWV5_ACIRA</name>